<dbReference type="EMBL" id="UOEJ01000163">
    <property type="protein sequence ID" value="VAW02585.1"/>
    <property type="molecule type" value="Genomic_DNA"/>
</dbReference>
<reference evidence="2" key="1">
    <citation type="submission" date="2018-06" db="EMBL/GenBank/DDBJ databases">
        <authorList>
            <person name="Zhirakovskaya E."/>
        </authorList>
    </citation>
    <scope>NUCLEOTIDE SEQUENCE</scope>
</reference>
<organism evidence="2">
    <name type="scientific">hydrothermal vent metagenome</name>
    <dbReference type="NCBI Taxonomy" id="652676"/>
    <lineage>
        <taxon>unclassified sequences</taxon>
        <taxon>metagenomes</taxon>
        <taxon>ecological metagenomes</taxon>
    </lineage>
</organism>
<feature type="region of interest" description="Disordered" evidence="1">
    <location>
        <begin position="1"/>
        <end position="22"/>
    </location>
</feature>
<name>A0A3B0S8E0_9ZZZZ</name>
<dbReference type="AlphaFoldDB" id="A0A3B0S8E0"/>
<feature type="non-terminal residue" evidence="2">
    <location>
        <position position="48"/>
    </location>
</feature>
<evidence type="ECO:0000313" key="2">
    <source>
        <dbReference type="EMBL" id="VAW02585.1"/>
    </source>
</evidence>
<proteinExistence type="predicted"/>
<feature type="compositionally biased region" description="Low complexity" evidence="1">
    <location>
        <begin position="9"/>
        <end position="19"/>
    </location>
</feature>
<evidence type="ECO:0000256" key="1">
    <source>
        <dbReference type="SAM" id="MobiDB-lite"/>
    </source>
</evidence>
<protein>
    <submittedName>
        <fullName evidence="2">Uncharacterized protein</fullName>
    </submittedName>
</protein>
<gene>
    <name evidence="2" type="ORF">MNBD_ALPHA01-325</name>
</gene>
<accession>A0A3B0S8E0</accession>
<sequence>MAKAKSSRKSSANKSSASKKAQKPLFDGAEWDYQTVDKCFQAIQKIAL</sequence>